<evidence type="ECO:0000313" key="2">
    <source>
        <dbReference type="Proteomes" id="UP001652431"/>
    </source>
</evidence>
<dbReference type="Proteomes" id="UP001652431">
    <property type="component" value="Unassembled WGS sequence"/>
</dbReference>
<accession>A0ABT2RL88</accession>
<proteinExistence type="predicted"/>
<gene>
    <name evidence="1" type="ORF">OCV99_06340</name>
</gene>
<evidence type="ECO:0000313" key="1">
    <source>
        <dbReference type="EMBL" id="MCU6686178.1"/>
    </source>
</evidence>
<dbReference type="EMBL" id="JAOQJU010000004">
    <property type="protein sequence ID" value="MCU6686178.1"/>
    <property type="molecule type" value="Genomic_DNA"/>
</dbReference>
<comment type="caution">
    <text evidence="1">The sequence shown here is derived from an EMBL/GenBank/DDBJ whole genome shotgun (WGS) entry which is preliminary data.</text>
</comment>
<dbReference type="RefSeq" id="WP_158369222.1">
    <property type="nucleotide sequence ID" value="NZ_JAOQJU010000004.1"/>
</dbReference>
<sequence length="66" mass="7337">MIKYLFELSAASDVYYMGESYIGHLFLEQAAEIGVVCIIYCGKGIGYYQGEPGYGAPPRFMLLAEK</sequence>
<name>A0ABT2RL88_9FIRM</name>
<keyword evidence="2" id="KW-1185">Reference proteome</keyword>
<organism evidence="1 2">
    <name type="scientific">Dorea acetigenes</name>
    <dbReference type="NCBI Taxonomy" id="2981787"/>
    <lineage>
        <taxon>Bacteria</taxon>
        <taxon>Bacillati</taxon>
        <taxon>Bacillota</taxon>
        <taxon>Clostridia</taxon>
        <taxon>Lachnospirales</taxon>
        <taxon>Lachnospiraceae</taxon>
        <taxon>Dorea</taxon>
    </lineage>
</organism>
<protein>
    <submittedName>
        <fullName evidence="1">Uncharacterized protein</fullName>
    </submittedName>
</protein>
<reference evidence="1 2" key="1">
    <citation type="journal article" date="2021" name="ISME Commun">
        <title>Automated analysis of genomic sequences facilitates high-throughput and comprehensive description of bacteria.</title>
        <authorList>
            <person name="Hitch T.C.A."/>
        </authorList>
    </citation>
    <scope>NUCLEOTIDE SEQUENCE [LARGE SCALE GENOMIC DNA]</scope>
    <source>
        <strain evidence="1 2">Sanger_03</strain>
    </source>
</reference>